<dbReference type="Pfam" id="PF07729">
    <property type="entry name" value="FCD"/>
    <property type="match status" value="1"/>
</dbReference>
<dbReference type="EMBL" id="JARVLH010000002">
    <property type="protein sequence ID" value="MEX5284550.1"/>
    <property type="molecule type" value="Genomic_DNA"/>
</dbReference>
<dbReference type="SMART" id="SM00345">
    <property type="entry name" value="HTH_GNTR"/>
    <property type="match status" value="1"/>
</dbReference>
<dbReference type="InterPro" id="IPR000524">
    <property type="entry name" value="Tscrpt_reg_HTH_GntR"/>
</dbReference>
<dbReference type="Proteomes" id="UP001559623">
    <property type="component" value="Unassembled WGS sequence"/>
</dbReference>
<evidence type="ECO:0000256" key="4">
    <source>
        <dbReference type="SAM" id="MobiDB-lite"/>
    </source>
</evidence>
<dbReference type="SUPFAM" id="SSF46785">
    <property type="entry name" value="Winged helix' DNA-binding domain"/>
    <property type="match status" value="1"/>
</dbReference>
<gene>
    <name evidence="6" type="ORF">QCO44_02690</name>
</gene>
<dbReference type="PANTHER" id="PTHR43537:SF24">
    <property type="entry name" value="GLUCONATE OPERON TRANSCRIPTIONAL REPRESSOR"/>
    <property type="match status" value="1"/>
</dbReference>
<dbReference type="CDD" id="cd07377">
    <property type="entry name" value="WHTH_GntR"/>
    <property type="match status" value="1"/>
</dbReference>
<protein>
    <submittedName>
        <fullName evidence="6">GntR family transcriptional regulator</fullName>
    </submittedName>
</protein>
<dbReference type="InterPro" id="IPR011711">
    <property type="entry name" value="GntR_C"/>
</dbReference>
<dbReference type="RefSeq" id="WP_368846288.1">
    <property type="nucleotide sequence ID" value="NZ_CP194411.1"/>
</dbReference>
<dbReference type="PROSITE" id="PS50949">
    <property type="entry name" value="HTH_GNTR"/>
    <property type="match status" value="1"/>
</dbReference>
<accession>A0ABV3X2X8</accession>
<dbReference type="InterPro" id="IPR000485">
    <property type="entry name" value="AsnC-type_HTH_dom"/>
</dbReference>
<dbReference type="PANTHER" id="PTHR43537">
    <property type="entry name" value="TRANSCRIPTIONAL REGULATOR, GNTR FAMILY"/>
    <property type="match status" value="1"/>
</dbReference>
<feature type="compositionally biased region" description="Basic and acidic residues" evidence="4">
    <location>
        <begin position="229"/>
        <end position="254"/>
    </location>
</feature>
<organism evidence="6 7">
    <name type="scientific">Selenomonas sputigena</name>
    <dbReference type="NCBI Taxonomy" id="69823"/>
    <lineage>
        <taxon>Bacteria</taxon>
        <taxon>Bacillati</taxon>
        <taxon>Bacillota</taxon>
        <taxon>Negativicutes</taxon>
        <taxon>Selenomonadales</taxon>
        <taxon>Selenomonadaceae</taxon>
        <taxon>Selenomonas</taxon>
    </lineage>
</organism>
<comment type="caution">
    <text evidence="6">The sequence shown here is derived from an EMBL/GenBank/DDBJ whole genome shotgun (WGS) entry which is preliminary data.</text>
</comment>
<dbReference type="SMART" id="SM00895">
    <property type="entry name" value="FCD"/>
    <property type="match status" value="1"/>
</dbReference>
<sequence length="254" mass="28672">MGQEMKLAPIRLDSYQPLREVVAEALREAIKEGLLAPGQRLMEIQLAEELGVSRTPVREAIRKLELEGYVVMMPRRGTYVANLSIRDVNDVFEIRTALDSLACGLAAERITEDELERLQRLLVTIGEHIEKGDMEKIVETDTRFHDLLYQASRNTRLVGIISNLREQLTRFRAASMSFPGRLKETLEEHKELVDAIAQGDVQAAKHAAEAHMEKAEQTLLESMEAAGNAREKGERKASDPMRRESAGRKRDGRI</sequence>
<dbReference type="Pfam" id="PF00392">
    <property type="entry name" value="GntR"/>
    <property type="match status" value="1"/>
</dbReference>
<keyword evidence="7" id="KW-1185">Reference proteome</keyword>
<dbReference type="PRINTS" id="PR00035">
    <property type="entry name" value="HTHGNTR"/>
</dbReference>
<evidence type="ECO:0000256" key="2">
    <source>
        <dbReference type="ARBA" id="ARBA00023125"/>
    </source>
</evidence>
<keyword evidence="1" id="KW-0805">Transcription regulation</keyword>
<name>A0ABV3X2X8_9FIRM</name>
<dbReference type="SUPFAM" id="SSF48008">
    <property type="entry name" value="GntR ligand-binding domain-like"/>
    <property type="match status" value="1"/>
</dbReference>
<keyword evidence="2" id="KW-0238">DNA-binding</keyword>
<evidence type="ECO:0000256" key="3">
    <source>
        <dbReference type="ARBA" id="ARBA00023163"/>
    </source>
</evidence>
<evidence type="ECO:0000313" key="7">
    <source>
        <dbReference type="Proteomes" id="UP001559623"/>
    </source>
</evidence>
<dbReference type="InterPro" id="IPR008920">
    <property type="entry name" value="TF_FadR/GntR_C"/>
</dbReference>
<evidence type="ECO:0000256" key="1">
    <source>
        <dbReference type="ARBA" id="ARBA00023015"/>
    </source>
</evidence>
<evidence type="ECO:0000313" key="6">
    <source>
        <dbReference type="EMBL" id="MEX5284550.1"/>
    </source>
</evidence>
<proteinExistence type="predicted"/>
<keyword evidence="3" id="KW-0804">Transcription</keyword>
<reference evidence="6 7" key="1">
    <citation type="submission" date="2023-04" db="EMBL/GenBank/DDBJ databases">
        <title>Genome Sequence of Selenomonas sputigena ATCC 33150.</title>
        <authorList>
            <person name="Miller D.P."/>
            <person name="Anvari S."/>
            <person name="Polson S.W."/>
            <person name="Macdonald M."/>
            <person name="Mcdowell J.V."/>
        </authorList>
    </citation>
    <scope>NUCLEOTIDE SEQUENCE [LARGE SCALE GENOMIC DNA]</scope>
    <source>
        <strain evidence="6 7">ATCC 33150</strain>
    </source>
</reference>
<feature type="region of interest" description="Disordered" evidence="4">
    <location>
        <begin position="219"/>
        <end position="254"/>
    </location>
</feature>
<dbReference type="PRINTS" id="PR00033">
    <property type="entry name" value="HTHASNC"/>
</dbReference>
<feature type="domain" description="HTH gntR-type" evidence="5">
    <location>
        <begin position="16"/>
        <end position="83"/>
    </location>
</feature>
<dbReference type="Gene3D" id="1.10.10.10">
    <property type="entry name" value="Winged helix-like DNA-binding domain superfamily/Winged helix DNA-binding domain"/>
    <property type="match status" value="1"/>
</dbReference>
<dbReference type="Gene3D" id="1.20.120.530">
    <property type="entry name" value="GntR ligand-binding domain-like"/>
    <property type="match status" value="1"/>
</dbReference>
<evidence type="ECO:0000259" key="5">
    <source>
        <dbReference type="PROSITE" id="PS50949"/>
    </source>
</evidence>
<dbReference type="InterPro" id="IPR036388">
    <property type="entry name" value="WH-like_DNA-bd_sf"/>
</dbReference>
<dbReference type="InterPro" id="IPR036390">
    <property type="entry name" value="WH_DNA-bd_sf"/>
</dbReference>